<evidence type="ECO:0000256" key="1">
    <source>
        <dbReference type="ARBA" id="ARBA00004651"/>
    </source>
</evidence>
<evidence type="ECO:0000256" key="4">
    <source>
        <dbReference type="ARBA" id="ARBA00022692"/>
    </source>
</evidence>
<evidence type="ECO:0000256" key="6">
    <source>
        <dbReference type="ARBA" id="ARBA00023136"/>
    </source>
</evidence>
<comment type="similarity">
    <text evidence="7">Belongs to the binding-protein-dependent transport system permease family.</text>
</comment>
<feature type="domain" description="ABC transmembrane type-1" evidence="8">
    <location>
        <begin position="72"/>
        <end position="275"/>
    </location>
</feature>
<dbReference type="Pfam" id="PF00528">
    <property type="entry name" value="BPD_transp_1"/>
    <property type="match status" value="1"/>
</dbReference>
<dbReference type="CDD" id="cd06261">
    <property type="entry name" value="TM_PBP2"/>
    <property type="match status" value="1"/>
</dbReference>
<dbReference type="InterPro" id="IPR035906">
    <property type="entry name" value="MetI-like_sf"/>
</dbReference>
<keyword evidence="2 7" id="KW-0813">Transport</keyword>
<feature type="transmembrane region" description="Helical" evidence="7">
    <location>
        <begin position="201"/>
        <end position="221"/>
    </location>
</feature>
<keyword evidence="9" id="KW-0762">Sugar transport</keyword>
<keyword evidence="4 7" id="KW-0812">Transmembrane</keyword>
<dbReference type="RefSeq" id="WP_084428655.1">
    <property type="nucleotide sequence ID" value="NZ_FWXV01000003.1"/>
</dbReference>
<dbReference type="InterPro" id="IPR000515">
    <property type="entry name" value="MetI-like"/>
</dbReference>
<accession>A0A1Y5XP07</accession>
<feature type="transmembrane region" description="Helical" evidence="7">
    <location>
        <begin position="75"/>
        <end position="98"/>
    </location>
</feature>
<reference evidence="9 10" key="1">
    <citation type="submission" date="2017-04" db="EMBL/GenBank/DDBJ databases">
        <authorList>
            <person name="Afonso C.L."/>
            <person name="Miller P.J."/>
            <person name="Scott M.A."/>
            <person name="Spackman E."/>
            <person name="Goraichik I."/>
            <person name="Dimitrov K.M."/>
            <person name="Suarez D.L."/>
            <person name="Swayne D.E."/>
        </authorList>
    </citation>
    <scope>NUCLEOTIDE SEQUENCE [LARGE SCALE GENOMIC DNA]</scope>
    <source>
        <strain evidence="9 10">DSM 43828</strain>
    </source>
</reference>
<dbReference type="InterPro" id="IPR050809">
    <property type="entry name" value="UgpAE/MalFG_permease"/>
</dbReference>
<keyword evidence="6 7" id="KW-0472">Membrane</keyword>
<gene>
    <name evidence="9" type="ORF">SAMN05661093_04370</name>
</gene>
<dbReference type="PANTHER" id="PTHR43227:SF8">
    <property type="entry name" value="DIACETYLCHITOBIOSE UPTAKE SYSTEM PERMEASE PROTEIN DASB"/>
    <property type="match status" value="1"/>
</dbReference>
<keyword evidence="10" id="KW-1185">Reference proteome</keyword>
<dbReference type="GO" id="GO:0055085">
    <property type="term" value="P:transmembrane transport"/>
    <property type="evidence" value="ECO:0007669"/>
    <property type="project" value="InterPro"/>
</dbReference>
<evidence type="ECO:0000256" key="5">
    <source>
        <dbReference type="ARBA" id="ARBA00022989"/>
    </source>
</evidence>
<feature type="transmembrane region" description="Helical" evidence="7">
    <location>
        <begin position="254"/>
        <end position="276"/>
    </location>
</feature>
<comment type="subcellular location">
    <subcellularLocation>
        <location evidence="1 7">Cell membrane</location>
        <topology evidence="1 7">Multi-pass membrane protein</topology>
    </subcellularLocation>
</comment>
<feature type="transmembrane region" description="Helical" evidence="7">
    <location>
        <begin position="7"/>
        <end position="32"/>
    </location>
</feature>
<keyword evidence="5 7" id="KW-1133">Transmembrane helix</keyword>
<dbReference type="OrthoDB" id="3210259at2"/>
<evidence type="ECO:0000313" key="10">
    <source>
        <dbReference type="Proteomes" id="UP000192674"/>
    </source>
</evidence>
<evidence type="ECO:0000256" key="7">
    <source>
        <dbReference type="RuleBase" id="RU363032"/>
    </source>
</evidence>
<dbReference type="SUPFAM" id="SSF161098">
    <property type="entry name" value="MetI-like"/>
    <property type="match status" value="1"/>
</dbReference>
<evidence type="ECO:0000313" key="9">
    <source>
        <dbReference type="EMBL" id="SMD09015.1"/>
    </source>
</evidence>
<evidence type="ECO:0000256" key="3">
    <source>
        <dbReference type="ARBA" id="ARBA00022475"/>
    </source>
</evidence>
<keyword evidence="3" id="KW-1003">Cell membrane</keyword>
<proteinExistence type="inferred from homology"/>
<feature type="transmembrane region" description="Helical" evidence="7">
    <location>
        <begin position="110"/>
        <end position="132"/>
    </location>
</feature>
<name>A0A1Y5XP07_KIBAR</name>
<evidence type="ECO:0000256" key="2">
    <source>
        <dbReference type="ARBA" id="ARBA00022448"/>
    </source>
</evidence>
<sequence length="284" mass="30557">MRKTKGLPYFLVLPAVVLFLLFVVAPGIYALVLSFQARKVSGGLLAAGSRVVFVGLDNYQGVLADPELIGSVVRMLLVGVITVGLTVGLALLFALLLDVPRTRLTRFTRLAIFLPYAVPGVIATLLWGFLYLPATSPVGADFFGSTSVFFSVANVVVWGAAGFNMIVVFTALRSIPSEVYEAARLDGCGEWKMALRIKVPLVRPAIAMCTLFSVLAALQLVNEPFTLRPLSNAISSEWTPMMKIYKDAFVDSDIYSAAATSVLFTVAALIVSFVAAKVVQRGVR</sequence>
<dbReference type="Proteomes" id="UP000192674">
    <property type="component" value="Unassembled WGS sequence"/>
</dbReference>
<feature type="transmembrane region" description="Helical" evidence="7">
    <location>
        <begin position="152"/>
        <end position="172"/>
    </location>
</feature>
<dbReference type="PROSITE" id="PS50928">
    <property type="entry name" value="ABC_TM1"/>
    <property type="match status" value="1"/>
</dbReference>
<dbReference type="Gene3D" id="1.10.3720.10">
    <property type="entry name" value="MetI-like"/>
    <property type="match status" value="1"/>
</dbReference>
<dbReference type="AlphaFoldDB" id="A0A1Y5XP07"/>
<dbReference type="PANTHER" id="PTHR43227">
    <property type="entry name" value="BLL4140 PROTEIN"/>
    <property type="match status" value="1"/>
</dbReference>
<protein>
    <submittedName>
        <fullName evidence="9">Multiple sugar transport system permease protein</fullName>
    </submittedName>
</protein>
<evidence type="ECO:0000259" key="8">
    <source>
        <dbReference type="PROSITE" id="PS50928"/>
    </source>
</evidence>
<organism evidence="9 10">
    <name type="scientific">Kibdelosporangium aridum</name>
    <dbReference type="NCBI Taxonomy" id="2030"/>
    <lineage>
        <taxon>Bacteria</taxon>
        <taxon>Bacillati</taxon>
        <taxon>Actinomycetota</taxon>
        <taxon>Actinomycetes</taxon>
        <taxon>Pseudonocardiales</taxon>
        <taxon>Pseudonocardiaceae</taxon>
        <taxon>Kibdelosporangium</taxon>
    </lineage>
</organism>
<dbReference type="GO" id="GO:0005886">
    <property type="term" value="C:plasma membrane"/>
    <property type="evidence" value="ECO:0007669"/>
    <property type="project" value="UniProtKB-SubCell"/>
</dbReference>
<dbReference type="EMBL" id="FWXV01000003">
    <property type="protein sequence ID" value="SMD09015.1"/>
    <property type="molecule type" value="Genomic_DNA"/>
</dbReference>